<dbReference type="RefSeq" id="WP_193120335.1">
    <property type="nucleotide sequence ID" value="NZ_JADBGI010000002.1"/>
</dbReference>
<evidence type="ECO:0000259" key="6">
    <source>
        <dbReference type="Pfam" id="PF04542"/>
    </source>
</evidence>
<evidence type="ECO:0000313" key="9">
    <source>
        <dbReference type="Proteomes" id="UP000806528"/>
    </source>
</evidence>
<evidence type="ECO:0000259" key="7">
    <source>
        <dbReference type="Pfam" id="PF04545"/>
    </source>
</evidence>
<dbReference type="EMBL" id="JADBGI010000002">
    <property type="protein sequence ID" value="MBE2997687.1"/>
    <property type="molecule type" value="Genomic_DNA"/>
</dbReference>
<keyword evidence="9" id="KW-1185">Reference proteome</keyword>
<feature type="compositionally biased region" description="Basic and acidic residues" evidence="5">
    <location>
        <begin position="13"/>
        <end position="22"/>
    </location>
</feature>
<dbReference type="InterPro" id="IPR050239">
    <property type="entry name" value="Sigma-70_RNA_pol_init_factors"/>
</dbReference>
<dbReference type="InterPro" id="IPR007630">
    <property type="entry name" value="RNA_pol_sigma70_r4"/>
</dbReference>
<protein>
    <submittedName>
        <fullName evidence="8">Sigma-70 family RNA polymerase sigma factor</fullName>
    </submittedName>
</protein>
<dbReference type="Gene3D" id="1.10.10.10">
    <property type="entry name" value="Winged helix-like DNA-binding domain superfamily/Winged helix DNA-binding domain"/>
    <property type="match status" value="2"/>
</dbReference>
<accession>A0ABR9P1J4</accession>
<keyword evidence="2" id="KW-0731">Sigma factor</keyword>
<dbReference type="InterPro" id="IPR000943">
    <property type="entry name" value="RNA_pol_sigma70"/>
</dbReference>
<organism evidence="8 9">
    <name type="scientific">Nocardiopsis coralli</name>
    <dbReference type="NCBI Taxonomy" id="2772213"/>
    <lineage>
        <taxon>Bacteria</taxon>
        <taxon>Bacillati</taxon>
        <taxon>Actinomycetota</taxon>
        <taxon>Actinomycetes</taxon>
        <taxon>Streptosporangiales</taxon>
        <taxon>Nocardiopsidaceae</taxon>
        <taxon>Nocardiopsis</taxon>
    </lineage>
</organism>
<evidence type="ECO:0000256" key="1">
    <source>
        <dbReference type="ARBA" id="ARBA00023015"/>
    </source>
</evidence>
<dbReference type="InterPro" id="IPR014284">
    <property type="entry name" value="RNA_pol_sigma-70_dom"/>
</dbReference>
<evidence type="ECO:0000313" key="8">
    <source>
        <dbReference type="EMBL" id="MBE2997687.1"/>
    </source>
</evidence>
<dbReference type="Proteomes" id="UP000806528">
    <property type="component" value="Unassembled WGS sequence"/>
</dbReference>
<dbReference type="InterPro" id="IPR007627">
    <property type="entry name" value="RNA_pol_sigma70_r2"/>
</dbReference>
<evidence type="ECO:0000256" key="2">
    <source>
        <dbReference type="ARBA" id="ARBA00023082"/>
    </source>
</evidence>
<dbReference type="Gene3D" id="1.10.601.10">
    <property type="entry name" value="RNA Polymerase Primary Sigma Factor"/>
    <property type="match status" value="1"/>
</dbReference>
<sequence>MDSARLPESGRSSQEKDGAEFRSAEVAGARLVLEEDRWRRDRHTYILTAEEQVGMAVLMRGGAPLDTELDQAEVVALAPTDERRRAFEAMVVHNQNLVYSIAKRYTGRGLDLDDLAQHGMRGLMRAVVKFDGSRGFKFSTYATWWIRHALRSALADEGATIRLPAYMHDRVCKVARIERELAAQGRSNGPADVAAHGNMTIREVAQVHNLARCTESLDRNICGETTLLTVVAEDPRHALPSPEVEVLEEERRLAARALLTRLSDPRRREVVARRMGMVTGDVEPLGRLGEHLGVTIERVRQIEKTALQTLREIYAR</sequence>
<dbReference type="Pfam" id="PF04542">
    <property type="entry name" value="Sigma70_r2"/>
    <property type="match status" value="1"/>
</dbReference>
<dbReference type="InterPro" id="IPR013324">
    <property type="entry name" value="RNA_pol_sigma_r3/r4-like"/>
</dbReference>
<feature type="domain" description="RNA polymerase sigma-70 region 2" evidence="6">
    <location>
        <begin position="90"/>
        <end position="158"/>
    </location>
</feature>
<comment type="caution">
    <text evidence="8">The sequence shown here is derived from an EMBL/GenBank/DDBJ whole genome shotgun (WGS) entry which is preliminary data.</text>
</comment>
<feature type="region of interest" description="Disordered" evidence="5">
    <location>
        <begin position="1"/>
        <end position="22"/>
    </location>
</feature>
<dbReference type="PANTHER" id="PTHR30603">
    <property type="entry name" value="RNA POLYMERASE SIGMA FACTOR RPO"/>
    <property type="match status" value="1"/>
</dbReference>
<gene>
    <name evidence="8" type="ORF">IDM40_03045</name>
</gene>
<keyword evidence="4" id="KW-0804">Transcription</keyword>
<dbReference type="SUPFAM" id="SSF88946">
    <property type="entry name" value="Sigma2 domain of RNA polymerase sigma factors"/>
    <property type="match status" value="1"/>
</dbReference>
<dbReference type="InterPro" id="IPR036388">
    <property type="entry name" value="WH-like_DNA-bd_sf"/>
</dbReference>
<name>A0ABR9P1J4_9ACTN</name>
<feature type="domain" description="RNA polymerase sigma-70 region 4" evidence="7">
    <location>
        <begin position="264"/>
        <end position="312"/>
    </location>
</feature>
<dbReference type="InterPro" id="IPR013325">
    <property type="entry name" value="RNA_pol_sigma_r2"/>
</dbReference>
<dbReference type="PRINTS" id="PR00046">
    <property type="entry name" value="SIGMA70FCT"/>
</dbReference>
<evidence type="ECO:0000256" key="3">
    <source>
        <dbReference type="ARBA" id="ARBA00023125"/>
    </source>
</evidence>
<dbReference type="PANTHER" id="PTHR30603:SF47">
    <property type="entry name" value="RNA POLYMERASE SIGMA FACTOR SIGD, CHLOROPLASTIC"/>
    <property type="match status" value="1"/>
</dbReference>
<proteinExistence type="predicted"/>
<dbReference type="NCBIfam" id="TIGR02937">
    <property type="entry name" value="sigma70-ECF"/>
    <property type="match status" value="1"/>
</dbReference>
<dbReference type="Pfam" id="PF04545">
    <property type="entry name" value="Sigma70_r4"/>
    <property type="match status" value="1"/>
</dbReference>
<keyword evidence="1" id="KW-0805">Transcription regulation</keyword>
<dbReference type="SUPFAM" id="SSF88659">
    <property type="entry name" value="Sigma3 and sigma4 domains of RNA polymerase sigma factors"/>
    <property type="match status" value="1"/>
</dbReference>
<evidence type="ECO:0000256" key="5">
    <source>
        <dbReference type="SAM" id="MobiDB-lite"/>
    </source>
</evidence>
<evidence type="ECO:0000256" key="4">
    <source>
        <dbReference type="ARBA" id="ARBA00023163"/>
    </source>
</evidence>
<keyword evidence="3" id="KW-0238">DNA-binding</keyword>
<reference evidence="8 9" key="1">
    <citation type="submission" date="2020-09" db="EMBL/GenBank/DDBJ databases">
        <title>Diversity and distribution of actinomycetes associated with coral in the coast of Hainan.</title>
        <authorList>
            <person name="Li F."/>
        </authorList>
    </citation>
    <scope>NUCLEOTIDE SEQUENCE [LARGE SCALE GENOMIC DNA]</scope>
    <source>
        <strain evidence="8 9">HNM0947</strain>
    </source>
</reference>